<reference evidence="2 3" key="1">
    <citation type="submission" date="2021-07" db="EMBL/GenBank/DDBJ databases">
        <title>Paraburkholderia edwinii protects Aspergillus sp. from phenazines by acting as a toxin sponge.</title>
        <authorList>
            <person name="Dahlstrom K.M."/>
            <person name="Newman D.K."/>
        </authorList>
    </citation>
    <scope>NUCLEOTIDE SEQUENCE [LARGE SCALE GENOMIC DNA]</scope>
    <source>
        <strain evidence="2 3">Pe01</strain>
    </source>
</reference>
<feature type="transmembrane region" description="Helical" evidence="1">
    <location>
        <begin position="28"/>
        <end position="49"/>
    </location>
</feature>
<gene>
    <name evidence="2" type="ORF">KZJ38_33945</name>
</gene>
<keyword evidence="1" id="KW-1133">Transmembrane helix</keyword>
<keyword evidence="1" id="KW-0472">Membrane</keyword>
<evidence type="ECO:0000313" key="2">
    <source>
        <dbReference type="EMBL" id="QYD71961.1"/>
    </source>
</evidence>
<keyword evidence="1" id="KW-0812">Transmembrane</keyword>
<organism evidence="2 3">
    <name type="scientific">Paraburkholderia edwinii</name>
    <dbReference type="NCBI Taxonomy" id="2861782"/>
    <lineage>
        <taxon>Bacteria</taxon>
        <taxon>Pseudomonadati</taxon>
        <taxon>Pseudomonadota</taxon>
        <taxon>Betaproteobacteria</taxon>
        <taxon>Burkholderiales</taxon>
        <taxon>Burkholderiaceae</taxon>
        <taxon>Paraburkholderia</taxon>
    </lineage>
</organism>
<protein>
    <submittedName>
        <fullName evidence="2">DUF485 domain-containing protein</fullName>
    </submittedName>
</protein>
<name>A0ABX8USG1_9BURK</name>
<dbReference type="Pfam" id="PF04341">
    <property type="entry name" value="DUF485"/>
    <property type="match status" value="1"/>
</dbReference>
<proteinExistence type="predicted"/>
<evidence type="ECO:0000256" key="1">
    <source>
        <dbReference type="SAM" id="Phobius"/>
    </source>
</evidence>
<dbReference type="EMBL" id="CP080096">
    <property type="protein sequence ID" value="QYD71961.1"/>
    <property type="molecule type" value="Genomic_DNA"/>
</dbReference>
<dbReference type="InterPro" id="IPR007436">
    <property type="entry name" value="DUF485"/>
</dbReference>
<keyword evidence="3" id="KW-1185">Reference proteome</keyword>
<dbReference type="RefSeq" id="WP_219801390.1">
    <property type="nucleotide sequence ID" value="NZ_CP080096.1"/>
</dbReference>
<dbReference type="Proteomes" id="UP000826462">
    <property type="component" value="Chromosome 2"/>
</dbReference>
<feature type="transmembrane region" description="Helical" evidence="1">
    <location>
        <begin position="61"/>
        <end position="82"/>
    </location>
</feature>
<accession>A0ABX8USG1</accession>
<sequence length="113" mass="12502">MAESDTDWEAMLASERFKRLARRRRNTVVVLGLVSALYYFSIPALIAWAPDIFRIRLAAGINLGTAFAVSQYPFGGLIVYVFMRRTAAIDRAAAGLAERPNSGVALAEEHHAY</sequence>
<evidence type="ECO:0000313" key="3">
    <source>
        <dbReference type="Proteomes" id="UP000826462"/>
    </source>
</evidence>